<gene>
    <name evidence="2" type="ORF">GCM10011348_38180</name>
</gene>
<dbReference type="Proteomes" id="UP000599578">
    <property type="component" value="Unassembled WGS sequence"/>
</dbReference>
<sequence length="107" mass="10989">MASAVPTLSNVLENCFIAVFPVRLLFLGDIFCLFVIAAYVYPYCGIKSIVDSDAAARAPFGCSGKSEAISAPTVIGGIFAISGETAAAVTGNTVPTGDSIVLRRGLV</sequence>
<dbReference type="AlphaFoldDB" id="A0A917ZPM5"/>
<comment type="caution">
    <text evidence="2">The sequence shown here is derived from an EMBL/GenBank/DDBJ whole genome shotgun (WGS) entry which is preliminary data.</text>
</comment>
<keyword evidence="1" id="KW-1133">Transmembrane helix</keyword>
<keyword evidence="1" id="KW-0812">Transmembrane</keyword>
<organism evidence="2 3">
    <name type="scientific">Marinobacterium nitratireducens</name>
    <dbReference type="NCBI Taxonomy" id="518897"/>
    <lineage>
        <taxon>Bacteria</taxon>
        <taxon>Pseudomonadati</taxon>
        <taxon>Pseudomonadota</taxon>
        <taxon>Gammaproteobacteria</taxon>
        <taxon>Oceanospirillales</taxon>
        <taxon>Oceanospirillaceae</taxon>
        <taxon>Marinobacterium</taxon>
    </lineage>
</organism>
<evidence type="ECO:0000313" key="2">
    <source>
        <dbReference type="EMBL" id="GGO86711.1"/>
    </source>
</evidence>
<accession>A0A917ZPM5</accession>
<evidence type="ECO:0000256" key="1">
    <source>
        <dbReference type="SAM" id="Phobius"/>
    </source>
</evidence>
<feature type="transmembrane region" description="Helical" evidence="1">
    <location>
        <begin position="20"/>
        <end position="41"/>
    </location>
</feature>
<dbReference type="EMBL" id="BMLT01000011">
    <property type="protein sequence ID" value="GGO86711.1"/>
    <property type="molecule type" value="Genomic_DNA"/>
</dbReference>
<reference evidence="2 3" key="1">
    <citation type="journal article" date="2014" name="Int. J. Syst. Evol. Microbiol.">
        <title>Complete genome sequence of Corynebacterium casei LMG S-19264T (=DSM 44701T), isolated from a smear-ripened cheese.</title>
        <authorList>
            <consortium name="US DOE Joint Genome Institute (JGI-PGF)"/>
            <person name="Walter F."/>
            <person name="Albersmeier A."/>
            <person name="Kalinowski J."/>
            <person name="Ruckert C."/>
        </authorList>
    </citation>
    <scope>NUCLEOTIDE SEQUENCE [LARGE SCALE GENOMIC DNA]</scope>
    <source>
        <strain evidence="2 3">CGMCC 1.7286</strain>
    </source>
</reference>
<evidence type="ECO:0000313" key="3">
    <source>
        <dbReference type="Proteomes" id="UP000599578"/>
    </source>
</evidence>
<keyword evidence="3" id="KW-1185">Reference proteome</keyword>
<proteinExistence type="predicted"/>
<name>A0A917ZPM5_9GAMM</name>
<keyword evidence="1" id="KW-0472">Membrane</keyword>
<protein>
    <submittedName>
        <fullName evidence="2">Uncharacterized protein</fullName>
    </submittedName>
</protein>